<protein>
    <submittedName>
        <fullName evidence="2">Uncharacterized protein</fullName>
    </submittedName>
</protein>
<keyword evidence="3" id="KW-1185">Reference proteome</keyword>
<name>A0A1M7XVS6_9BACT</name>
<dbReference type="EMBL" id="FRFE01000001">
    <property type="protein sequence ID" value="SHO42764.1"/>
    <property type="molecule type" value="Genomic_DNA"/>
</dbReference>
<evidence type="ECO:0000313" key="2">
    <source>
        <dbReference type="EMBL" id="SHO42764.1"/>
    </source>
</evidence>
<evidence type="ECO:0000313" key="3">
    <source>
        <dbReference type="Proteomes" id="UP000184603"/>
    </source>
</evidence>
<dbReference type="Proteomes" id="UP000184603">
    <property type="component" value="Unassembled WGS sequence"/>
</dbReference>
<evidence type="ECO:0000256" key="1">
    <source>
        <dbReference type="SAM" id="MobiDB-lite"/>
    </source>
</evidence>
<reference evidence="2 3" key="1">
    <citation type="submission" date="2016-12" db="EMBL/GenBank/DDBJ databases">
        <authorList>
            <person name="Song W.-J."/>
            <person name="Kurnit D.M."/>
        </authorList>
    </citation>
    <scope>NUCLEOTIDE SEQUENCE [LARGE SCALE GENOMIC DNA]</scope>
    <source>
        <strain evidence="2 3">DSM 18488</strain>
    </source>
</reference>
<gene>
    <name evidence="2" type="ORF">SAMN02745220_00140</name>
</gene>
<feature type="compositionally biased region" description="Basic and acidic residues" evidence="1">
    <location>
        <begin position="33"/>
        <end position="49"/>
    </location>
</feature>
<accession>A0A1M7XVS6</accession>
<dbReference type="RefSeq" id="WP_143170588.1">
    <property type="nucleotide sequence ID" value="NZ_FRFE01000001.1"/>
</dbReference>
<feature type="compositionally biased region" description="Polar residues" evidence="1">
    <location>
        <begin position="1"/>
        <end position="19"/>
    </location>
</feature>
<feature type="region of interest" description="Disordered" evidence="1">
    <location>
        <begin position="1"/>
        <end position="52"/>
    </location>
</feature>
<organism evidence="2 3">
    <name type="scientific">Desulfopila aestuarii DSM 18488</name>
    <dbReference type="NCBI Taxonomy" id="1121416"/>
    <lineage>
        <taxon>Bacteria</taxon>
        <taxon>Pseudomonadati</taxon>
        <taxon>Thermodesulfobacteriota</taxon>
        <taxon>Desulfobulbia</taxon>
        <taxon>Desulfobulbales</taxon>
        <taxon>Desulfocapsaceae</taxon>
        <taxon>Desulfopila</taxon>
    </lineage>
</organism>
<dbReference type="OrthoDB" id="9860232at2"/>
<dbReference type="AlphaFoldDB" id="A0A1M7XVS6"/>
<proteinExistence type="predicted"/>
<sequence>MELQPTAYTMNARIGTSSWDGIERRSHNSCRRQNPDRRNTGERRLDPRKGNQARKRSFLAWLRSLTRSRLGVDRRKGTEQRLFERRCSGPPSLLTQEELEALLR</sequence>